<feature type="non-terminal residue" evidence="2">
    <location>
        <position position="123"/>
    </location>
</feature>
<gene>
    <name evidence="2" type="ORF">S01H1_05899</name>
</gene>
<comment type="caution">
    <text evidence="2">The sequence shown here is derived from an EMBL/GenBank/DDBJ whole genome shotgun (WGS) entry which is preliminary data.</text>
</comment>
<dbReference type="SUPFAM" id="SSF53448">
    <property type="entry name" value="Nucleotide-diphospho-sugar transferases"/>
    <property type="match status" value="1"/>
</dbReference>
<dbReference type="EMBL" id="BARS01003062">
    <property type="protein sequence ID" value="GAF76983.1"/>
    <property type="molecule type" value="Genomic_DNA"/>
</dbReference>
<sequence>MKRVHPVWAGLVGKDCEDQMKSDDVAPLVSIVIPMRNEEDYIQDCLESIFASTYPPNRLEVIVADGRSGDDSCRLVMALQQQHPNLRLVDNPGKVTPVGLNVGIREAKGSVVVIFGAHAVLGK</sequence>
<name>X0S7I3_9ZZZZ</name>
<dbReference type="InterPro" id="IPR001173">
    <property type="entry name" value="Glyco_trans_2-like"/>
</dbReference>
<organism evidence="2">
    <name type="scientific">marine sediment metagenome</name>
    <dbReference type="NCBI Taxonomy" id="412755"/>
    <lineage>
        <taxon>unclassified sequences</taxon>
        <taxon>metagenomes</taxon>
        <taxon>ecological metagenomes</taxon>
    </lineage>
</organism>
<protein>
    <recommendedName>
        <fullName evidence="1">Glycosyltransferase 2-like domain-containing protein</fullName>
    </recommendedName>
</protein>
<proteinExistence type="predicted"/>
<dbReference type="InterPro" id="IPR029044">
    <property type="entry name" value="Nucleotide-diphossugar_trans"/>
</dbReference>
<dbReference type="PANTHER" id="PTHR43685">
    <property type="entry name" value="GLYCOSYLTRANSFERASE"/>
    <property type="match status" value="1"/>
</dbReference>
<dbReference type="Gene3D" id="3.90.550.10">
    <property type="entry name" value="Spore Coat Polysaccharide Biosynthesis Protein SpsA, Chain A"/>
    <property type="match status" value="1"/>
</dbReference>
<dbReference type="AlphaFoldDB" id="X0S7I3"/>
<dbReference type="InterPro" id="IPR050834">
    <property type="entry name" value="Glycosyltransf_2"/>
</dbReference>
<dbReference type="PANTHER" id="PTHR43685:SF2">
    <property type="entry name" value="GLYCOSYLTRANSFERASE 2-LIKE DOMAIN-CONTAINING PROTEIN"/>
    <property type="match status" value="1"/>
</dbReference>
<reference evidence="2" key="1">
    <citation type="journal article" date="2014" name="Front. Microbiol.">
        <title>High frequency of phylogenetically diverse reductive dehalogenase-homologous genes in deep subseafloor sedimentary metagenomes.</title>
        <authorList>
            <person name="Kawai M."/>
            <person name="Futagami T."/>
            <person name="Toyoda A."/>
            <person name="Takaki Y."/>
            <person name="Nishi S."/>
            <person name="Hori S."/>
            <person name="Arai W."/>
            <person name="Tsubouchi T."/>
            <person name="Morono Y."/>
            <person name="Uchiyama I."/>
            <person name="Ito T."/>
            <person name="Fujiyama A."/>
            <person name="Inagaki F."/>
            <person name="Takami H."/>
        </authorList>
    </citation>
    <scope>NUCLEOTIDE SEQUENCE</scope>
    <source>
        <strain evidence="2">Expedition CK06-06</strain>
    </source>
</reference>
<evidence type="ECO:0000313" key="2">
    <source>
        <dbReference type="EMBL" id="GAF76983.1"/>
    </source>
</evidence>
<evidence type="ECO:0000259" key="1">
    <source>
        <dbReference type="Pfam" id="PF00535"/>
    </source>
</evidence>
<dbReference type="Pfam" id="PF00535">
    <property type="entry name" value="Glycos_transf_2"/>
    <property type="match status" value="1"/>
</dbReference>
<accession>X0S7I3</accession>
<feature type="domain" description="Glycosyltransferase 2-like" evidence="1">
    <location>
        <begin position="30"/>
        <end position="120"/>
    </location>
</feature>